<dbReference type="GO" id="GO:0008270">
    <property type="term" value="F:zinc ion binding"/>
    <property type="evidence" value="ECO:0007669"/>
    <property type="project" value="UniProtKB-KW"/>
</dbReference>
<dbReference type="InterPro" id="IPR000225">
    <property type="entry name" value="Armadillo"/>
</dbReference>
<dbReference type="GeneID" id="10507835"/>
<dbReference type="InterPro" id="IPR004908">
    <property type="entry name" value="ATPase_V1-cplx_hsu"/>
</dbReference>
<dbReference type="InterPro" id="IPR011011">
    <property type="entry name" value="Znf_FYVE_PHD"/>
</dbReference>
<name>F0ZW56_DICPU</name>
<dbReference type="PANTHER" id="PTHR39490">
    <property type="entry name" value="ARRESTIN DOMAIN-CONTAINING PROTEIN D"/>
    <property type="match status" value="1"/>
</dbReference>
<dbReference type="Pfam" id="PF01363">
    <property type="entry name" value="FYVE"/>
    <property type="match status" value="1"/>
</dbReference>
<dbReference type="CDD" id="cd15730">
    <property type="entry name" value="FYVE_EEA1"/>
    <property type="match status" value="1"/>
</dbReference>
<dbReference type="InterPro" id="IPR011989">
    <property type="entry name" value="ARM-like"/>
</dbReference>
<dbReference type="Gene3D" id="1.25.10.10">
    <property type="entry name" value="Leucine-rich Repeat Variant"/>
    <property type="match status" value="2"/>
</dbReference>
<evidence type="ECO:0000256" key="5">
    <source>
        <dbReference type="PROSITE-ProRule" id="PRU00259"/>
    </source>
</evidence>
<dbReference type="OMA" id="KPVRICN"/>
<dbReference type="VEuPathDB" id="AmoebaDB:DICPUDRAFT_156270"/>
<sequence>MLHTVNQRPSDTYYKDDSIDNATNLQKIWRPIWVPDHQEDCCLNCKSQFNTLLRRHHCRGCGNLFCNNCTSKRQSLPQLHYNKPVRICNRCSDLTNFSKLSTSPDIKNREEAAKGFLNLTCDSLGKKMIIRGFLNPLGNLFTNGNPTLYKHLTKAISNLAENDIVRIDILEANFLTLLVNYLLESFKKYPNLKQQNKNINSSNGGNSSSRNNNSNNNNNNNNIGSTGASGVNSEHNNCSNSNNNSNGNEEDFNNDQFIIHDDDFESFLNVCLCFQYLSCEENILVKTQLADRCLPILIKMSRSYNVQIKHSSSIVLLNLVKNPLSRDLVVQGGGIGSLIAIAINDDAKLQETSAHALSILSAQSKYQRKVVECGALPPLVLMLNSNSSSDNILQYTTSSLSLLAENQDNQIAIVQVGGINPLKNILIYKNEHTMQISYNAALTLYHLSTNKNLILQLAQHDLVELLTKIIISNYNNPSYDLLLLCVKIIGNLSFEKEIKVLIRKNQSMMNILRIMVHSTNRIQQWAQIIFNNCETGQN</sequence>
<dbReference type="SUPFAM" id="SSF57903">
    <property type="entry name" value="FYVE/PHD zinc finger"/>
    <property type="match status" value="1"/>
</dbReference>
<dbReference type="SMART" id="SM00064">
    <property type="entry name" value="FYVE"/>
    <property type="match status" value="1"/>
</dbReference>
<keyword evidence="3" id="KW-0862">Zinc</keyword>
<dbReference type="AlphaFoldDB" id="F0ZW56"/>
<feature type="compositionally biased region" description="Low complexity" evidence="6">
    <location>
        <begin position="198"/>
        <end position="225"/>
    </location>
</feature>
<feature type="domain" description="FYVE-type" evidence="7">
    <location>
        <begin position="36"/>
        <end position="96"/>
    </location>
</feature>
<feature type="repeat" description="ARM" evidence="5">
    <location>
        <begin position="374"/>
        <end position="418"/>
    </location>
</feature>
<dbReference type="Gene3D" id="3.30.40.10">
    <property type="entry name" value="Zinc/RING finger domain, C3HC4 (zinc finger)"/>
    <property type="match status" value="1"/>
</dbReference>
<dbReference type="InterPro" id="IPR017455">
    <property type="entry name" value="Znf_FYVE-rel"/>
</dbReference>
<proteinExistence type="predicted"/>
<evidence type="ECO:0000256" key="1">
    <source>
        <dbReference type="ARBA" id="ARBA00022723"/>
    </source>
</evidence>
<dbReference type="STRING" id="5786.F0ZW56"/>
<dbReference type="PANTHER" id="PTHR39490:SF8">
    <property type="entry name" value="ZINC FINGER FYVE DOMAIN-CONTAINING PROTEIN 21"/>
    <property type="match status" value="1"/>
</dbReference>
<dbReference type="GO" id="GO:0000221">
    <property type="term" value="C:vacuolar proton-transporting V-type ATPase, V1 domain"/>
    <property type="evidence" value="ECO:0007669"/>
    <property type="project" value="InterPro"/>
</dbReference>
<evidence type="ECO:0000256" key="2">
    <source>
        <dbReference type="ARBA" id="ARBA00022771"/>
    </source>
</evidence>
<dbReference type="InterPro" id="IPR000306">
    <property type="entry name" value="Znf_FYVE"/>
</dbReference>
<dbReference type="FunFam" id="1.25.10.10:FF:002050">
    <property type="entry name" value="Uncharacterized protein"/>
    <property type="match status" value="1"/>
</dbReference>
<dbReference type="InterPro" id="IPR052113">
    <property type="entry name" value="FYVE-type_Zinc_Finger"/>
</dbReference>
<organism evidence="8 9">
    <name type="scientific">Dictyostelium purpureum</name>
    <name type="common">Slime mold</name>
    <dbReference type="NCBI Taxonomy" id="5786"/>
    <lineage>
        <taxon>Eukaryota</taxon>
        <taxon>Amoebozoa</taxon>
        <taxon>Evosea</taxon>
        <taxon>Eumycetozoa</taxon>
        <taxon>Dictyostelia</taxon>
        <taxon>Dictyosteliales</taxon>
        <taxon>Dictyosteliaceae</taxon>
        <taxon>Dictyostelium</taxon>
    </lineage>
</organism>
<dbReference type="FunCoup" id="F0ZW56">
    <property type="interactions" value="456"/>
</dbReference>
<evidence type="ECO:0000256" key="6">
    <source>
        <dbReference type="SAM" id="MobiDB-lite"/>
    </source>
</evidence>
<keyword evidence="9" id="KW-1185">Reference proteome</keyword>
<dbReference type="InterPro" id="IPR016024">
    <property type="entry name" value="ARM-type_fold"/>
</dbReference>
<dbReference type="InParanoid" id="F0ZW56"/>
<evidence type="ECO:0000313" key="9">
    <source>
        <dbReference type="Proteomes" id="UP000001064"/>
    </source>
</evidence>
<feature type="region of interest" description="Disordered" evidence="6">
    <location>
        <begin position="194"/>
        <end position="249"/>
    </location>
</feature>
<feature type="compositionally biased region" description="Low complexity" evidence="6">
    <location>
        <begin position="232"/>
        <end position="247"/>
    </location>
</feature>
<dbReference type="SMART" id="SM00185">
    <property type="entry name" value="ARM"/>
    <property type="match status" value="6"/>
</dbReference>
<dbReference type="GO" id="GO:0046961">
    <property type="term" value="F:proton-transporting ATPase activity, rotational mechanism"/>
    <property type="evidence" value="ECO:0007669"/>
    <property type="project" value="InterPro"/>
</dbReference>
<dbReference type="OrthoDB" id="660555at2759"/>
<dbReference type="PROSITE" id="PS50176">
    <property type="entry name" value="ARM_REPEAT"/>
    <property type="match status" value="1"/>
</dbReference>
<gene>
    <name evidence="8" type="ORF">DICPUDRAFT_156270</name>
</gene>
<dbReference type="InterPro" id="IPR013083">
    <property type="entry name" value="Znf_RING/FYVE/PHD"/>
</dbReference>
<accession>F0ZW56</accession>
<evidence type="ECO:0000256" key="4">
    <source>
        <dbReference type="PROSITE-ProRule" id="PRU00091"/>
    </source>
</evidence>
<dbReference type="eggNOG" id="KOG1818">
    <property type="taxonomic scope" value="Eukaryota"/>
</dbReference>
<keyword evidence="2 4" id="KW-0863">Zinc-finger</keyword>
<reference evidence="9" key="1">
    <citation type="journal article" date="2011" name="Genome Biol.">
        <title>Comparative genomics of the social amoebae Dictyostelium discoideum and Dictyostelium purpureum.</title>
        <authorList>
            <consortium name="US DOE Joint Genome Institute (JGI-PGF)"/>
            <person name="Sucgang R."/>
            <person name="Kuo A."/>
            <person name="Tian X."/>
            <person name="Salerno W."/>
            <person name="Parikh A."/>
            <person name="Feasley C.L."/>
            <person name="Dalin E."/>
            <person name="Tu H."/>
            <person name="Huang E."/>
            <person name="Barry K."/>
            <person name="Lindquist E."/>
            <person name="Shapiro H."/>
            <person name="Bruce D."/>
            <person name="Schmutz J."/>
            <person name="Salamov A."/>
            <person name="Fey P."/>
            <person name="Gaudet P."/>
            <person name="Anjard C."/>
            <person name="Babu M.M."/>
            <person name="Basu S."/>
            <person name="Bushmanova Y."/>
            <person name="van der Wel H."/>
            <person name="Katoh-Kurasawa M."/>
            <person name="Dinh C."/>
            <person name="Coutinho P.M."/>
            <person name="Saito T."/>
            <person name="Elias M."/>
            <person name="Schaap P."/>
            <person name="Kay R.R."/>
            <person name="Henrissat B."/>
            <person name="Eichinger L."/>
            <person name="Rivero F."/>
            <person name="Putnam N.H."/>
            <person name="West C.M."/>
            <person name="Loomis W.F."/>
            <person name="Chisholm R.L."/>
            <person name="Shaulsky G."/>
            <person name="Strassmann J.E."/>
            <person name="Queller D.C."/>
            <person name="Kuspa A."/>
            <person name="Grigoriev I.V."/>
        </authorList>
    </citation>
    <scope>NUCLEOTIDE SEQUENCE [LARGE SCALE GENOMIC DNA]</scope>
    <source>
        <strain evidence="9">QSDP1</strain>
    </source>
</reference>
<evidence type="ECO:0000313" key="8">
    <source>
        <dbReference type="EMBL" id="EGC31822.1"/>
    </source>
</evidence>
<dbReference type="Pfam" id="PF03224">
    <property type="entry name" value="V-ATPase_H_N"/>
    <property type="match status" value="1"/>
</dbReference>
<dbReference type="SUPFAM" id="SSF48371">
    <property type="entry name" value="ARM repeat"/>
    <property type="match status" value="2"/>
</dbReference>
<dbReference type="RefSeq" id="XP_003291656.1">
    <property type="nucleotide sequence ID" value="XM_003291608.1"/>
</dbReference>
<evidence type="ECO:0000256" key="3">
    <source>
        <dbReference type="ARBA" id="ARBA00022833"/>
    </source>
</evidence>
<evidence type="ECO:0000259" key="7">
    <source>
        <dbReference type="PROSITE" id="PS50178"/>
    </source>
</evidence>
<keyword evidence="1" id="KW-0479">Metal-binding</keyword>
<dbReference type="KEGG" id="dpp:DICPUDRAFT_156270"/>
<dbReference type="Proteomes" id="UP000001064">
    <property type="component" value="Unassembled WGS sequence"/>
</dbReference>
<protein>
    <recommendedName>
        <fullName evidence="7">FYVE-type domain-containing protein</fullName>
    </recommendedName>
</protein>
<dbReference type="EMBL" id="GL871228">
    <property type="protein sequence ID" value="EGC31822.1"/>
    <property type="molecule type" value="Genomic_DNA"/>
</dbReference>
<dbReference type="PROSITE" id="PS50178">
    <property type="entry name" value="ZF_FYVE"/>
    <property type="match status" value="1"/>
</dbReference>